<dbReference type="Proteomes" id="UP000238312">
    <property type="component" value="Unassembled WGS sequence"/>
</dbReference>
<organism evidence="2 3">
    <name type="scientific">Nonomuraea fuscirosea</name>
    <dbReference type="NCBI Taxonomy" id="1291556"/>
    <lineage>
        <taxon>Bacteria</taxon>
        <taxon>Bacillati</taxon>
        <taxon>Actinomycetota</taxon>
        <taxon>Actinomycetes</taxon>
        <taxon>Streptosporangiales</taxon>
        <taxon>Streptosporangiaceae</taxon>
        <taxon>Nonomuraea</taxon>
    </lineage>
</organism>
<proteinExistence type="predicted"/>
<dbReference type="InterPro" id="IPR010310">
    <property type="entry name" value="T7SS_ESAT-6-like"/>
</dbReference>
<dbReference type="Gene3D" id="1.10.287.1060">
    <property type="entry name" value="ESAT-6-like"/>
    <property type="match status" value="1"/>
</dbReference>
<dbReference type="Pfam" id="PF06013">
    <property type="entry name" value="WXG100"/>
    <property type="match status" value="1"/>
</dbReference>
<keyword evidence="3" id="KW-1185">Reference proteome</keyword>
<comment type="caution">
    <text evidence="2">The sequence shown here is derived from an EMBL/GenBank/DDBJ whole genome shotgun (WGS) entry which is preliminary data.</text>
</comment>
<feature type="transmembrane region" description="Helical" evidence="1">
    <location>
        <begin position="16"/>
        <end position="37"/>
    </location>
</feature>
<dbReference type="AlphaFoldDB" id="A0A2T0N6W2"/>
<evidence type="ECO:0000256" key="1">
    <source>
        <dbReference type="SAM" id="Phobius"/>
    </source>
</evidence>
<feature type="transmembrane region" description="Helical" evidence="1">
    <location>
        <begin position="126"/>
        <end position="146"/>
    </location>
</feature>
<sequence>MSAGKEMFDAATTMSAGAALMILRPWAFYVAATIATLRSHPEGMRDSATNWRSADKNGVTTELDNLVGELNKLKKELKDQGKWEGGAFETFEEVHGNFLKSVEQLKNARNDAGDAVDSNANFHSQVAVVALAIAIAMAAWGLFVFAARWLPAYNAVVLGIDAALGKAMLQGAKKILTNNIKAALILTGVIFGVITLSEMTAKSFPTVKAMPNDMSAMTGKGKTPDDMRQPFTNDGLEYDKETGQLMPKTNLEI</sequence>
<dbReference type="InterPro" id="IPR036689">
    <property type="entry name" value="ESAT-6-like_sf"/>
</dbReference>
<evidence type="ECO:0000313" key="2">
    <source>
        <dbReference type="EMBL" id="PRX68297.1"/>
    </source>
</evidence>
<dbReference type="OrthoDB" id="3526705at2"/>
<name>A0A2T0N6W2_9ACTN</name>
<dbReference type="RefSeq" id="WP_106236495.1">
    <property type="nucleotide sequence ID" value="NZ_PVNG01000003.1"/>
</dbReference>
<reference evidence="2 3" key="1">
    <citation type="submission" date="2018-03" db="EMBL/GenBank/DDBJ databases">
        <title>Genomic Encyclopedia of Type Strains, Phase III (KMG-III): the genomes of soil and plant-associated and newly described type strains.</title>
        <authorList>
            <person name="Whitman W."/>
        </authorList>
    </citation>
    <scope>NUCLEOTIDE SEQUENCE [LARGE SCALE GENOMIC DNA]</scope>
    <source>
        <strain evidence="2 3">CGMCC 4.7104</strain>
    </source>
</reference>
<keyword evidence="1" id="KW-1133">Transmembrane helix</keyword>
<feature type="transmembrane region" description="Helical" evidence="1">
    <location>
        <begin position="181"/>
        <end position="201"/>
    </location>
</feature>
<protein>
    <submittedName>
        <fullName evidence="2">Uncharacterized protein YukE</fullName>
    </submittedName>
</protein>
<evidence type="ECO:0000313" key="3">
    <source>
        <dbReference type="Proteomes" id="UP000238312"/>
    </source>
</evidence>
<dbReference type="EMBL" id="PVNG01000003">
    <property type="protein sequence ID" value="PRX68297.1"/>
    <property type="molecule type" value="Genomic_DNA"/>
</dbReference>
<dbReference type="SUPFAM" id="SSF140453">
    <property type="entry name" value="EsxAB dimer-like"/>
    <property type="match status" value="1"/>
</dbReference>
<keyword evidence="1" id="KW-0812">Transmembrane</keyword>
<gene>
    <name evidence="2" type="ORF">B0I32_103258</name>
</gene>
<accession>A0A2T0N6W2</accession>
<keyword evidence="1" id="KW-0472">Membrane</keyword>